<reference evidence="2" key="1">
    <citation type="journal article" date="2023" name="BMC Genomics">
        <title>Chromosome-level genome assemblies of Cutaneotrichosporon spp. (Trichosporonales, Basidiomycota) reveal imbalanced evolution between nucleotide sequences and chromosome synteny.</title>
        <authorList>
            <person name="Kobayashi Y."/>
            <person name="Kayamori A."/>
            <person name="Aoki K."/>
            <person name="Shiwa Y."/>
            <person name="Matsutani M."/>
            <person name="Fujita N."/>
            <person name="Sugita T."/>
            <person name="Iwasaki W."/>
            <person name="Tanaka N."/>
            <person name="Takashima M."/>
        </authorList>
    </citation>
    <scope>NUCLEOTIDE SEQUENCE</scope>
    <source>
        <strain evidence="2">HIS019</strain>
    </source>
</reference>
<dbReference type="EMBL" id="AP028215">
    <property type="protein sequence ID" value="BEI91598.1"/>
    <property type="molecule type" value="Genomic_DNA"/>
</dbReference>
<accession>A0AA48L456</accession>
<feature type="region of interest" description="Disordered" evidence="1">
    <location>
        <begin position="1"/>
        <end position="25"/>
    </location>
</feature>
<feature type="region of interest" description="Disordered" evidence="1">
    <location>
        <begin position="179"/>
        <end position="214"/>
    </location>
</feature>
<sequence>MSMLRYLSPGRGRAEGSNSSSTSPLLADAPSLKLHVMNWGVLILPAPDHAGDPRHDPILHGELDVRVSGPRRCKRIRVGLRSIIRLDMGGGRKIEEDVLFERKVEIIGASTDGIWLAPGSQRGSNSRAPSPSRARRSLWDIPSMPPSGAVTPIGGGAPAAPLALAGALANLSLENGHASPTVASANSNSNQNPTSRPGSGSASPSSPIEPHQPINPALLASEYSFSLTRQEVPYLPRIPSYEDTNFTDHASQTPWVMGKHRAKKHIMIVYNPNPLATTNELHDRANGHVRGLGEWEMLLVSDVWTICALMNLQFNVTGIPASTTIFAVRLALAQSWAIISPRDDQAANHLTGTRSFAIFESGKRPPVGHHYPDKHFHAIWRGTDAGGKDKPMANDGGSLHLAATVRLPTDEHVRPTTLPGVVTPITVTHNLVLEVFFSVWGEDDRGEPMKVPGPGGLRLLRVSRPITLPSCALIPEVIDLPAYEEHQRDAIAPDEDSIELLQRGMKGAGPLGDPGWALCACGRKLEDMEARMRAAVIQEVTGNNFDPATSEKVAAERRGRQERLDSY</sequence>
<dbReference type="Proteomes" id="UP001233271">
    <property type="component" value="Chromosome 4"/>
</dbReference>
<gene>
    <name evidence="2" type="ORF">CcaverHIS019_0404180</name>
</gene>
<organism evidence="2 3">
    <name type="scientific">Cutaneotrichosporon cavernicola</name>
    <dbReference type="NCBI Taxonomy" id="279322"/>
    <lineage>
        <taxon>Eukaryota</taxon>
        <taxon>Fungi</taxon>
        <taxon>Dikarya</taxon>
        <taxon>Basidiomycota</taxon>
        <taxon>Agaricomycotina</taxon>
        <taxon>Tremellomycetes</taxon>
        <taxon>Trichosporonales</taxon>
        <taxon>Trichosporonaceae</taxon>
        <taxon>Cutaneotrichosporon</taxon>
    </lineage>
</organism>
<evidence type="ECO:0000313" key="3">
    <source>
        <dbReference type="Proteomes" id="UP001233271"/>
    </source>
</evidence>
<feature type="region of interest" description="Disordered" evidence="1">
    <location>
        <begin position="545"/>
        <end position="567"/>
    </location>
</feature>
<protein>
    <submittedName>
        <fullName evidence="2">Uncharacterized protein</fullName>
    </submittedName>
</protein>
<name>A0AA48L456_9TREE</name>
<dbReference type="RefSeq" id="XP_060456863.1">
    <property type="nucleotide sequence ID" value="XM_060600251.1"/>
</dbReference>
<evidence type="ECO:0000256" key="1">
    <source>
        <dbReference type="SAM" id="MobiDB-lite"/>
    </source>
</evidence>
<feature type="compositionally biased region" description="Polar residues" evidence="1">
    <location>
        <begin position="181"/>
        <end position="192"/>
    </location>
</feature>
<feature type="compositionally biased region" description="Low complexity" evidence="1">
    <location>
        <begin position="193"/>
        <end position="206"/>
    </location>
</feature>
<evidence type="ECO:0000313" key="2">
    <source>
        <dbReference type="EMBL" id="BEI91598.1"/>
    </source>
</evidence>
<dbReference type="GeneID" id="85495468"/>
<dbReference type="AlphaFoldDB" id="A0AA48L456"/>
<dbReference type="KEGG" id="ccac:CcaHIS019_0404180"/>
<keyword evidence="3" id="KW-1185">Reference proteome</keyword>
<feature type="region of interest" description="Disordered" evidence="1">
    <location>
        <begin position="115"/>
        <end position="143"/>
    </location>
</feature>
<feature type="compositionally biased region" description="Basic and acidic residues" evidence="1">
    <location>
        <begin position="553"/>
        <end position="567"/>
    </location>
</feature>
<proteinExistence type="predicted"/>